<keyword evidence="3" id="KW-1003">Cell membrane</keyword>
<dbReference type="AlphaFoldDB" id="A0A9D0ZP92"/>
<dbReference type="PANTHER" id="PTHR43790:SF4">
    <property type="entry name" value="GUANOSINE IMPORT ATP-BINDING PROTEIN NUPO"/>
    <property type="match status" value="1"/>
</dbReference>
<accession>A0A9D0ZP92</accession>
<dbReference type="InterPro" id="IPR003439">
    <property type="entry name" value="ABC_transporter-like_ATP-bd"/>
</dbReference>
<dbReference type="GO" id="GO:0016887">
    <property type="term" value="F:ATP hydrolysis activity"/>
    <property type="evidence" value="ECO:0007669"/>
    <property type="project" value="InterPro"/>
</dbReference>
<comment type="caution">
    <text evidence="10">The sequence shown here is derived from an EMBL/GenBank/DDBJ whole genome shotgun (WGS) entry which is preliminary data.</text>
</comment>
<sequence>MPSKHPAIELQGLTKAFGSIVANQDIDLTVFSGEILALLGENGSGKTTLMNMLSGIYRPDAGHIRVNGKEVHIRSPHDAIALGIGMIHQHFKLVDVLSVQENIVLGTTGHYANRKQLNREISDLCDRFGLHIDPTRKIYSLSVSEKQTVEILKVLYRGARTLVLDEPTAVLTPQEIERLFAILRKMRDEGCAIIIITHKLNEVLEISDRVTILRKGRCIGTVNTKETNARELTERMVGAAVDLSIHRPEPLRDAPMLDVHHLTVVNDDGVKALDDVNFSIASGEILGVAGVAGSGQKELCEAIAGLQPIAGGAILCQHVSLEGLSPREIIRRGVSMSFIPEDRLGMGLVASMGMVDNMLLKEYQNQPGALVDRAPARDLANRLVKQLNISTPSIHTPVRKLSGGNVQKVLLGREIASNPRILITAYPVRGLDINSSMTIYHMLNEQKQKGVAVLYIGEDLDVLLELCDRIMVLCGGRVTGIVDANMVTKEQIGLMMTGSSMEEAMENG</sequence>
<dbReference type="Proteomes" id="UP000824260">
    <property type="component" value="Unassembled WGS sequence"/>
</dbReference>
<dbReference type="PANTHER" id="PTHR43790">
    <property type="entry name" value="CARBOHYDRATE TRANSPORT ATP-BINDING PROTEIN MG119-RELATED"/>
    <property type="match status" value="1"/>
</dbReference>
<protein>
    <submittedName>
        <fullName evidence="10">ABC transporter ATP-binding protein</fullName>
    </submittedName>
</protein>
<dbReference type="CDD" id="cd03216">
    <property type="entry name" value="ABC_Carb_Monos_I"/>
    <property type="match status" value="1"/>
</dbReference>
<evidence type="ECO:0000259" key="9">
    <source>
        <dbReference type="PROSITE" id="PS50893"/>
    </source>
</evidence>
<evidence type="ECO:0000313" key="11">
    <source>
        <dbReference type="Proteomes" id="UP000824260"/>
    </source>
</evidence>
<dbReference type="Gene3D" id="3.40.50.300">
    <property type="entry name" value="P-loop containing nucleotide triphosphate hydrolases"/>
    <property type="match status" value="2"/>
</dbReference>
<evidence type="ECO:0000256" key="7">
    <source>
        <dbReference type="ARBA" id="ARBA00022967"/>
    </source>
</evidence>
<keyword evidence="8" id="KW-0472">Membrane</keyword>
<proteinExistence type="predicted"/>
<dbReference type="CDD" id="cd03215">
    <property type="entry name" value="ABC_Carb_Monos_II"/>
    <property type="match status" value="1"/>
</dbReference>
<dbReference type="Pfam" id="PF00005">
    <property type="entry name" value="ABC_tran"/>
    <property type="match status" value="2"/>
</dbReference>
<keyword evidence="5" id="KW-0547">Nucleotide-binding</keyword>
<keyword evidence="2" id="KW-0813">Transport</keyword>
<reference evidence="10" key="1">
    <citation type="submission" date="2020-10" db="EMBL/GenBank/DDBJ databases">
        <authorList>
            <person name="Gilroy R."/>
        </authorList>
    </citation>
    <scope>NUCLEOTIDE SEQUENCE</scope>
    <source>
        <strain evidence="10">ChiSjej6B24-2974</strain>
    </source>
</reference>
<comment type="subcellular location">
    <subcellularLocation>
        <location evidence="1">Cell membrane</location>
        <topology evidence="1">Peripheral membrane protein</topology>
    </subcellularLocation>
</comment>
<dbReference type="GO" id="GO:0005524">
    <property type="term" value="F:ATP binding"/>
    <property type="evidence" value="ECO:0007669"/>
    <property type="project" value="UniProtKB-KW"/>
</dbReference>
<keyword evidence="6 10" id="KW-0067">ATP-binding</keyword>
<dbReference type="FunFam" id="3.40.50.300:FF:000127">
    <property type="entry name" value="Ribose import ATP-binding protein RbsA"/>
    <property type="match status" value="1"/>
</dbReference>
<evidence type="ECO:0000256" key="1">
    <source>
        <dbReference type="ARBA" id="ARBA00004202"/>
    </source>
</evidence>
<dbReference type="InterPro" id="IPR003593">
    <property type="entry name" value="AAA+_ATPase"/>
</dbReference>
<evidence type="ECO:0000256" key="3">
    <source>
        <dbReference type="ARBA" id="ARBA00022475"/>
    </source>
</evidence>
<dbReference type="SMART" id="SM00382">
    <property type="entry name" value="AAA"/>
    <property type="match status" value="1"/>
</dbReference>
<evidence type="ECO:0000256" key="2">
    <source>
        <dbReference type="ARBA" id="ARBA00022448"/>
    </source>
</evidence>
<keyword evidence="7" id="KW-1278">Translocase</keyword>
<evidence type="ECO:0000256" key="6">
    <source>
        <dbReference type="ARBA" id="ARBA00022840"/>
    </source>
</evidence>
<evidence type="ECO:0000256" key="8">
    <source>
        <dbReference type="ARBA" id="ARBA00023136"/>
    </source>
</evidence>
<dbReference type="GO" id="GO:0005886">
    <property type="term" value="C:plasma membrane"/>
    <property type="evidence" value="ECO:0007669"/>
    <property type="project" value="UniProtKB-SubCell"/>
</dbReference>
<keyword evidence="4" id="KW-0677">Repeat</keyword>
<gene>
    <name evidence="10" type="ORF">IAA52_13755</name>
</gene>
<evidence type="ECO:0000256" key="5">
    <source>
        <dbReference type="ARBA" id="ARBA00022741"/>
    </source>
</evidence>
<dbReference type="PROSITE" id="PS50893">
    <property type="entry name" value="ABC_TRANSPORTER_2"/>
    <property type="match status" value="2"/>
</dbReference>
<dbReference type="InterPro" id="IPR050107">
    <property type="entry name" value="ABC_carbohydrate_import_ATPase"/>
</dbReference>
<evidence type="ECO:0000313" key="10">
    <source>
        <dbReference type="EMBL" id="HIQ84150.1"/>
    </source>
</evidence>
<dbReference type="SUPFAM" id="SSF52540">
    <property type="entry name" value="P-loop containing nucleoside triphosphate hydrolases"/>
    <property type="match status" value="2"/>
</dbReference>
<organism evidence="10 11">
    <name type="scientific">Candidatus Pullichristensenella stercorigallinarum</name>
    <dbReference type="NCBI Taxonomy" id="2840909"/>
    <lineage>
        <taxon>Bacteria</taxon>
        <taxon>Bacillati</taxon>
        <taxon>Bacillota</taxon>
        <taxon>Clostridia</taxon>
        <taxon>Candidatus Pullichristensenella</taxon>
    </lineage>
</organism>
<dbReference type="InterPro" id="IPR027417">
    <property type="entry name" value="P-loop_NTPase"/>
</dbReference>
<dbReference type="EMBL" id="DVFZ01000129">
    <property type="protein sequence ID" value="HIQ84150.1"/>
    <property type="molecule type" value="Genomic_DNA"/>
</dbReference>
<reference evidence="10" key="2">
    <citation type="journal article" date="2021" name="PeerJ">
        <title>Extensive microbial diversity within the chicken gut microbiome revealed by metagenomics and culture.</title>
        <authorList>
            <person name="Gilroy R."/>
            <person name="Ravi A."/>
            <person name="Getino M."/>
            <person name="Pursley I."/>
            <person name="Horton D.L."/>
            <person name="Alikhan N.F."/>
            <person name="Baker D."/>
            <person name="Gharbi K."/>
            <person name="Hall N."/>
            <person name="Watson M."/>
            <person name="Adriaenssens E.M."/>
            <person name="Foster-Nyarko E."/>
            <person name="Jarju S."/>
            <person name="Secka A."/>
            <person name="Antonio M."/>
            <person name="Oren A."/>
            <person name="Chaudhuri R.R."/>
            <person name="La Ragione R."/>
            <person name="Hildebrand F."/>
            <person name="Pallen M.J."/>
        </authorList>
    </citation>
    <scope>NUCLEOTIDE SEQUENCE</scope>
    <source>
        <strain evidence="10">ChiSjej6B24-2974</strain>
    </source>
</reference>
<evidence type="ECO:0000256" key="4">
    <source>
        <dbReference type="ARBA" id="ARBA00022737"/>
    </source>
</evidence>
<feature type="domain" description="ABC transporter" evidence="9">
    <location>
        <begin position="257"/>
        <end position="500"/>
    </location>
</feature>
<feature type="domain" description="ABC transporter" evidence="9">
    <location>
        <begin position="8"/>
        <end position="240"/>
    </location>
</feature>
<name>A0A9D0ZP92_9FIRM</name>